<dbReference type="AlphaFoldDB" id="A0A835L2Q4"/>
<dbReference type="EMBL" id="JACKWZ010000124">
    <property type="protein sequence ID" value="KAF9414807.1"/>
    <property type="molecule type" value="Genomic_DNA"/>
</dbReference>
<protein>
    <submittedName>
        <fullName evidence="1">Uncharacterized protein</fullName>
    </submittedName>
</protein>
<organism evidence="1 2">
    <name type="scientific">Spodoptera exigua</name>
    <name type="common">Beet armyworm</name>
    <name type="synonym">Noctua fulgens</name>
    <dbReference type="NCBI Taxonomy" id="7107"/>
    <lineage>
        <taxon>Eukaryota</taxon>
        <taxon>Metazoa</taxon>
        <taxon>Ecdysozoa</taxon>
        <taxon>Arthropoda</taxon>
        <taxon>Hexapoda</taxon>
        <taxon>Insecta</taxon>
        <taxon>Pterygota</taxon>
        <taxon>Neoptera</taxon>
        <taxon>Endopterygota</taxon>
        <taxon>Lepidoptera</taxon>
        <taxon>Glossata</taxon>
        <taxon>Ditrysia</taxon>
        <taxon>Noctuoidea</taxon>
        <taxon>Noctuidae</taxon>
        <taxon>Amphipyrinae</taxon>
        <taxon>Spodoptera</taxon>
    </lineage>
</organism>
<sequence length="62" mass="7285">MKLKEAWAYLKMEGAAKVRLIDDFRNDDYVANIIICTRPLRIIFIEMPSMQNAYYKLNANEA</sequence>
<keyword evidence="2" id="KW-1185">Reference proteome</keyword>
<evidence type="ECO:0000313" key="2">
    <source>
        <dbReference type="Proteomes" id="UP000648187"/>
    </source>
</evidence>
<proteinExistence type="predicted"/>
<evidence type="ECO:0000313" key="1">
    <source>
        <dbReference type="EMBL" id="KAF9414807.1"/>
    </source>
</evidence>
<accession>A0A835L2Q4</accession>
<name>A0A835L2Q4_SPOEX</name>
<dbReference type="Proteomes" id="UP000648187">
    <property type="component" value="Unassembled WGS sequence"/>
</dbReference>
<comment type="caution">
    <text evidence="1">The sequence shown here is derived from an EMBL/GenBank/DDBJ whole genome shotgun (WGS) entry which is preliminary data.</text>
</comment>
<reference evidence="1" key="1">
    <citation type="submission" date="2020-08" db="EMBL/GenBank/DDBJ databases">
        <title>Spodoptera exigua strain:BAW_Kor-Di-RS1 Genome sequencing and assembly.</title>
        <authorList>
            <person name="Kim J."/>
            <person name="Nam H.Y."/>
            <person name="Kwon M."/>
            <person name="Choi J.H."/>
            <person name="Cho S.R."/>
            <person name="Kim G.-H."/>
        </authorList>
    </citation>
    <scope>NUCLEOTIDE SEQUENCE</scope>
    <source>
        <strain evidence="1">BAW_Kor-Di-RS1</strain>
        <tissue evidence="1">Whole-body</tissue>
    </source>
</reference>
<gene>
    <name evidence="1" type="ORF">HW555_007387</name>
</gene>